<evidence type="ECO:0000256" key="3">
    <source>
        <dbReference type="ARBA" id="ARBA00022679"/>
    </source>
</evidence>
<keyword evidence="3 11" id="KW-0808">Transferase</keyword>
<accession>A0A6I3KJU6</accession>
<comment type="similarity">
    <text evidence="6">Belongs to the acetyltransferase family. OlsB subfamily.</text>
</comment>
<evidence type="ECO:0000256" key="7">
    <source>
        <dbReference type="ARBA" id="ARBA00039058"/>
    </source>
</evidence>
<protein>
    <recommendedName>
        <fullName evidence="8">L-ornithine N(alpha)-acyltransferase</fullName>
        <ecNumber evidence="7">2.3.2.30</ecNumber>
    </recommendedName>
</protein>
<comment type="function">
    <text evidence="9">Catalyzes the first step in the biosynthesis of ornithine lipids, which are phosphorus-free membrane lipids. Catalyzes the 3-hydroxyacyl-acyl carrier protein-dependent acylation of ornithine to form lyso-ornithine lipid (LOL).</text>
</comment>
<dbReference type="RefSeq" id="WP_154739033.1">
    <property type="nucleotide sequence ID" value="NZ_WMBQ01000001.1"/>
</dbReference>
<comment type="pathway">
    <text evidence="1">Lipid metabolism.</text>
</comment>
<evidence type="ECO:0000256" key="8">
    <source>
        <dbReference type="ARBA" id="ARBA00039866"/>
    </source>
</evidence>
<keyword evidence="12" id="KW-1185">Reference proteome</keyword>
<dbReference type="Pfam" id="PF13444">
    <property type="entry name" value="Acetyltransf_5"/>
    <property type="match status" value="1"/>
</dbReference>
<comment type="catalytic activity">
    <reaction evidence="10">
        <text>a (3R)-hydroxyacyl-[ACP] + L-ornithine = a lyso-ornithine lipid + holo-[ACP] + H(+)</text>
        <dbReference type="Rhea" id="RHEA:20633"/>
        <dbReference type="Rhea" id="RHEA-COMP:9685"/>
        <dbReference type="Rhea" id="RHEA-COMP:9945"/>
        <dbReference type="ChEBI" id="CHEBI:15378"/>
        <dbReference type="ChEBI" id="CHEBI:46911"/>
        <dbReference type="ChEBI" id="CHEBI:64479"/>
        <dbReference type="ChEBI" id="CHEBI:78827"/>
        <dbReference type="ChEBI" id="CHEBI:138482"/>
        <dbReference type="EC" id="2.3.2.30"/>
    </reaction>
    <physiologicalReaction direction="left-to-right" evidence="10">
        <dbReference type="Rhea" id="RHEA:20634"/>
    </physiologicalReaction>
</comment>
<organism evidence="11 12">
    <name type="scientific">Hyphomicrobium album</name>
    <dbReference type="NCBI Taxonomy" id="2665159"/>
    <lineage>
        <taxon>Bacteria</taxon>
        <taxon>Pseudomonadati</taxon>
        <taxon>Pseudomonadota</taxon>
        <taxon>Alphaproteobacteria</taxon>
        <taxon>Hyphomicrobiales</taxon>
        <taxon>Hyphomicrobiaceae</taxon>
        <taxon>Hyphomicrobium</taxon>
    </lineage>
</organism>
<dbReference type="Gene3D" id="3.40.630.30">
    <property type="match status" value="1"/>
</dbReference>
<dbReference type="GO" id="GO:0006629">
    <property type="term" value="P:lipid metabolic process"/>
    <property type="evidence" value="ECO:0007669"/>
    <property type="project" value="UniProtKB-KW"/>
</dbReference>
<evidence type="ECO:0000256" key="6">
    <source>
        <dbReference type="ARBA" id="ARBA00038095"/>
    </source>
</evidence>
<dbReference type="Proteomes" id="UP000440694">
    <property type="component" value="Unassembled WGS sequence"/>
</dbReference>
<reference evidence="11 12" key="1">
    <citation type="submission" date="2019-11" db="EMBL/GenBank/DDBJ databases">
        <title>Identification of a novel strain.</title>
        <authorList>
            <person name="Xu Q."/>
            <person name="Wang G."/>
        </authorList>
    </citation>
    <scope>NUCLEOTIDE SEQUENCE [LARGE SCALE GENOMIC DNA]</scope>
    <source>
        <strain evidence="12">xq</strain>
    </source>
</reference>
<dbReference type="InterPro" id="IPR052351">
    <property type="entry name" value="Ornithine_N-alpha-AT"/>
</dbReference>
<name>A0A6I3KJU6_9HYPH</name>
<keyword evidence="2" id="KW-0444">Lipid biosynthesis</keyword>
<dbReference type="SUPFAM" id="SSF55729">
    <property type="entry name" value="Acyl-CoA N-acyltransferases (Nat)"/>
    <property type="match status" value="1"/>
</dbReference>
<sequence>MRYAARRMASRLARSPKLQSVPGGLLALRTLSDASGDVFPLRKPDKVYGKIGNLEVRLTRRWRDIKRAQRLRYQVFYEEMSAVPSLRAELRRRDEDPYDAVCDHLLVVDEAAVPASEPWGGLRRQKVVGTYRVLRQEVAERTLGFYTQSEYDIAPLVAARSRYNFMELGRSCVLEPYRNKRTVELLWHGLWTYVREHKVDVMIGCASLPGTDPDQHAMALSFLHHNALAPIEWRCRAHSNLHVSMDRLPREKVDAKAALKTLPPLIKGYLRLGAFVGDGAVIDRQFGTTDVLIILPVEKIDPRYFEHFGTPNEVKSRVAVDA</sequence>
<keyword evidence="5" id="KW-0012">Acyltransferase</keyword>
<dbReference type="AlphaFoldDB" id="A0A6I3KJU6"/>
<dbReference type="EMBL" id="WMBQ01000001">
    <property type="protein sequence ID" value="MTD94638.1"/>
    <property type="molecule type" value="Genomic_DNA"/>
</dbReference>
<evidence type="ECO:0000256" key="1">
    <source>
        <dbReference type="ARBA" id="ARBA00005189"/>
    </source>
</evidence>
<dbReference type="PANTHER" id="PTHR37323:SF1">
    <property type="entry name" value="L-ORNITHINE N(ALPHA)-ACYLTRANSFERASE"/>
    <property type="match status" value="1"/>
</dbReference>
<dbReference type="GO" id="GO:0043810">
    <property type="term" value="F:ornithine-acyl [acyl carrier protein] N-acyltransferase activity"/>
    <property type="evidence" value="ECO:0007669"/>
    <property type="project" value="UniProtKB-EC"/>
</dbReference>
<evidence type="ECO:0000313" key="11">
    <source>
        <dbReference type="EMBL" id="MTD94638.1"/>
    </source>
</evidence>
<evidence type="ECO:0000256" key="2">
    <source>
        <dbReference type="ARBA" id="ARBA00022516"/>
    </source>
</evidence>
<proteinExistence type="inferred from homology"/>
<gene>
    <name evidence="11" type="ORF">GIW81_09875</name>
</gene>
<evidence type="ECO:0000256" key="10">
    <source>
        <dbReference type="ARBA" id="ARBA00047785"/>
    </source>
</evidence>
<dbReference type="InterPro" id="IPR016181">
    <property type="entry name" value="Acyl_CoA_acyltransferase"/>
</dbReference>
<evidence type="ECO:0000256" key="4">
    <source>
        <dbReference type="ARBA" id="ARBA00023098"/>
    </source>
</evidence>
<evidence type="ECO:0000313" key="12">
    <source>
        <dbReference type="Proteomes" id="UP000440694"/>
    </source>
</evidence>
<dbReference type="PANTHER" id="PTHR37323">
    <property type="entry name" value="GCN5-RELATED N-ACETYLTRANSFERASE"/>
    <property type="match status" value="1"/>
</dbReference>
<evidence type="ECO:0000256" key="5">
    <source>
        <dbReference type="ARBA" id="ARBA00023315"/>
    </source>
</evidence>
<comment type="caution">
    <text evidence="11">The sequence shown here is derived from an EMBL/GenBank/DDBJ whole genome shotgun (WGS) entry which is preliminary data.</text>
</comment>
<evidence type="ECO:0000256" key="9">
    <source>
        <dbReference type="ARBA" id="ARBA00045724"/>
    </source>
</evidence>
<keyword evidence="4" id="KW-0443">Lipid metabolism</keyword>
<dbReference type="EC" id="2.3.2.30" evidence="7"/>